<evidence type="ECO:0000313" key="3">
    <source>
        <dbReference type="EMBL" id="QDT06741.1"/>
    </source>
</evidence>
<protein>
    <recommendedName>
        <fullName evidence="2">SLA1 homology domain-containing protein</fullName>
    </recommendedName>
</protein>
<dbReference type="GO" id="GO:0030674">
    <property type="term" value="F:protein-macromolecule adaptor activity"/>
    <property type="evidence" value="ECO:0007669"/>
    <property type="project" value="InterPro"/>
</dbReference>
<dbReference type="InterPro" id="IPR007131">
    <property type="entry name" value="SHD1"/>
</dbReference>
<feature type="domain" description="SLA1 homology" evidence="2">
    <location>
        <begin position="45"/>
        <end position="96"/>
    </location>
</feature>
<dbReference type="GO" id="GO:0008092">
    <property type="term" value="F:cytoskeletal protein binding"/>
    <property type="evidence" value="ECO:0007669"/>
    <property type="project" value="InterPro"/>
</dbReference>
<keyword evidence="4" id="KW-1185">Reference proteome</keyword>
<dbReference type="EMBL" id="CP036525">
    <property type="protein sequence ID" value="QDT06741.1"/>
    <property type="molecule type" value="Genomic_DNA"/>
</dbReference>
<dbReference type="InterPro" id="IPR015943">
    <property type="entry name" value="WD40/YVTN_repeat-like_dom_sf"/>
</dbReference>
<sequence precursor="true">MTVLMNPSLRHRRSFSIRTATTRTILAVSVAIGCSAPPVFAQNSDRIWVDTGGTFSVTASMVQCSDDSVVLLRADGGRVTIPLGMLSDEDQQYVAERKASIASTNGLRRQPPKPPVISPLPVFRIPSTAPTTASGATIRFDGPLVSTVRPTLPGPLPSDRAPVTLAIPNTRVGLPKIDFNMDVSPPIPVCKLNESGTRTTVLAASISGNIRLPGEQTRQQLLEFDAASGDAKVAMLHYETIRLLDHHIPSGQSLVLVNYDSLGSGGDLAVVDGWDSGQMGFRHRRPIETGMQAGNLSMETGLAQSGLATTGRATAGLATAGLANTGLAGMGRKLRDAQWIDREHVLLVFDRTMGLWNIVSGESVYQIDRVDSRATPAVSGGKRYIALPYEGGVELLSSATGESLGRIKVERQVPGVEFSPLGNQLAIATTRRVRIWDLPAAALAGDIHSRNSLGKGKPLWIDHDWLLTDSGALVSIFRGVPVWRYDMAGAQCISVGHSLAIFRKSPVTELSVVSLPHPSAQAIIGQIDNEAIDLNPDRWLVPGRSSWGPDGWVDRDIQISGLAPATRR</sequence>
<proteinExistence type="predicted"/>
<reference evidence="3 4" key="1">
    <citation type="submission" date="2019-02" db="EMBL/GenBank/DDBJ databases">
        <title>Deep-cultivation of Planctomycetes and their phenomic and genomic characterization uncovers novel biology.</title>
        <authorList>
            <person name="Wiegand S."/>
            <person name="Jogler M."/>
            <person name="Boedeker C."/>
            <person name="Pinto D."/>
            <person name="Vollmers J."/>
            <person name="Rivas-Marin E."/>
            <person name="Kohn T."/>
            <person name="Peeters S.H."/>
            <person name="Heuer A."/>
            <person name="Rast P."/>
            <person name="Oberbeckmann S."/>
            <person name="Bunk B."/>
            <person name="Jeske O."/>
            <person name="Meyerdierks A."/>
            <person name="Storesund J.E."/>
            <person name="Kallscheuer N."/>
            <person name="Luecker S."/>
            <person name="Lage O.M."/>
            <person name="Pohl T."/>
            <person name="Merkel B.J."/>
            <person name="Hornburger P."/>
            <person name="Mueller R.-W."/>
            <person name="Bruemmer F."/>
            <person name="Labrenz M."/>
            <person name="Spormann A.M."/>
            <person name="Op den Camp H."/>
            <person name="Overmann J."/>
            <person name="Amann R."/>
            <person name="Jetten M.S.M."/>
            <person name="Mascher T."/>
            <person name="Medema M.H."/>
            <person name="Devos D.P."/>
            <person name="Kaster A.-K."/>
            <person name="Ovreas L."/>
            <person name="Rohde M."/>
            <person name="Galperin M.Y."/>
            <person name="Jogler C."/>
        </authorList>
    </citation>
    <scope>NUCLEOTIDE SEQUENCE [LARGE SCALE GENOMIC DNA]</scope>
    <source>
        <strain evidence="3 4">K22_7</strain>
    </source>
</reference>
<dbReference type="InterPro" id="IPR011047">
    <property type="entry name" value="Quinoprotein_ADH-like_sf"/>
</dbReference>
<dbReference type="Pfam" id="PF03983">
    <property type="entry name" value="SHD1"/>
    <property type="match status" value="1"/>
</dbReference>
<dbReference type="GO" id="GO:0042802">
    <property type="term" value="F:identical protein binding"/>
    <property type="evidence" value="ECO:0007669"/>
    <property type="project" value="InterPro"/>
</dbReference>
<name>A0A517NHY2_9BACT</name>
<evidence type="ECO:0000259" key="2">
    <source>
        <dbReference type="Pfam" id="PF03983"/>
    </source>
</evidence>
<dbReference type="Gene3D" id="2.30.30.700">
    <property type="entry name" value="SLA1 homology domain 1"/>
    <property type="match status" value="1"/>
</dbReference>
<accession>A0A517NHY2</accession>
<feature type="chain" id="PRO_5021721944" description="SLA1 homology domain-containing protein" evidence="1">
    <location>
        <begin position="42"/>
        <end position="568"/>
    </location>
</feature>
<dbReference type="KEGG" id="rlc:K227x_51570"/>
<gene>
    <name evidence="3" type="ORF">K227x_51570</name>
</gene>
<dbReference type="Gene3D" id="2.130.10.10">
    <property type="entry name" value="YVTN repeat-like/Quinoprotein amine dehydrogenase"/>
    <property type="match status" value="1"/>
</dbReference>
<organism evidence="3 4">
    <name type="scientific">Rubripirellula lacrimiformis</name>
    <dbReference type="NCBI Taxonomy" id="1930273"/>
    <lineage>
        <taxon>Bacteria</taxon>
        <taxon>Pseudomonadati</taxon>
        <taxon>Planctomycetota</taxon>
        <taxon>Planctomycetia</taxon>
        <taxon>Pirellulales</taxon>
        <taxon>Pirellulaceae</taxon>
        <taxon>Rubripirellula</taxon>
    </lineage>
</organism>
<keyword evidence="1" id="KW-0732">Signal</keyword>
<dbReference type="Proteomes" id="UP000318538">
    <property type="component" value="Chromosome"/>
</dbReference>
<evidence type="ECO:0000313" key="4">
    <source>
        <dbReference type="Proteomes" id="UP000318538"/>
    </source>
</evidence>
<dbReference type="SUPFAM" id="SSF50998">
    <property type="entry name" value="Quinoprotein alcohol dehydrogenase-like"/>
    <property type="match status" value="1"/>
</dbReference>
<dbReference type="AlphaFoldDB" id="A0A517NHY2"/>
<evidence type="ECO:0000256" key="1">
    <source>
        <dbReference type="SAM" id="SignalP"/>
    </source>
</evidence>
<feature type="signal peptide" evidence="1">
    <location>
        <begin position="1"/>
        <end position="41"/>
    </location>
</feature>
<dbReference type="GO" id="GO:0043130">
    <property type="term" value="F:ubiquitin binding"/>
    <property type="evidence" value="ECO:0007669"/>
    <property type="project" value="InterPro"/>
</dbReference>